<dbReference type="EMBL" id="HBNS01040231">
    <property type="protein sequence ID" value="CAE4638439.1"/>
    <property type="molecule type" value="Transcribed_RNA"/>
</dbReference>
<name>A0A7S4W3P9_9STRA</name>
<gene>
    <name evidence="4" type="ORF">DBRI00130_LOCUS31368</name>
</gene>
<evidence type="ECO:0000256" key="2">
    <source>
        <dbReference type="SAM" id="Phobius"/>
    </source>
</evidence>
<feature type="chain" id="PRO_5031412800" evidence="3">
    <location>
        <begin position="23"/>
        <end position="326"/>
    </location>
</feature>
<dbReference type="AlphaFoldDB" id="A0A7S4W3P9"/>
<feature type="compositionally biased region" description="Acidic residues" evidence="1">
    <location>
        <begin position="307"/>
        <end position="326"/>
    </location>
</feature>
<keyword evidence="2" id="KW-1133">Transmembrane helix</keyword>
<evidence type="ECO:0000313" key="4">
    <source>
        <dbReference type="EMBL" id="CAE4638439.1"/>
    </source>
</evidence>
<accession>A0A7S4W3P9</accession>
<proteinExistence type="predicted"/>
<feature type="signal peptide" evidence="3">
    <location>
        <begin position="1"/>
        <end position="22"/>
    </location>
</feature>
<protein>
    <submittedName>
        <fullName evidence="4">Uncharacterized protein</fullName>
    </submittedName>
</protein>
<feature type="transmembrane region" description="Helical" evidence="2">
    <location>
        <begin position="252"/>
        <end position="274"/>
    </location>
</feature>
<evidence type="ECO:0000256" key="1">
    <source>
        <dbReference type="SAM" id="MobiDB-lite"/>
    </source>
</evidence>
<sequence length="326" mass="35235">MKVFRAAAIAVVALSTTINVAAFSANSYATLSSTSSSSRQFGCVKPIPSHSYKRSNLEMTSWSSSSSKENKSLFPQSSSTSVALKVSKLIQKVKRAFTILLASAFLFLSSAKLHTPPTHASSSTTSSTSVNAVQMVSSTTSGTLDKMVDKYIQKRMFSNDEYSAFESTYREAHADSTGSSAYPSALTSTATSVIGKNTANKPSISSIASTTTSSLSKEDSTSMASTLLKKTIAGILNTSKLLEAKLGISSNMAYGVTLFGAIFVTPVVLFLGFMSFSNMQRFKMDQMERNRYGEVLNMYADKKKEEDIDLDDDDDDDDDYDSDDDE</sequence>
<keyword evidence="2" id="KW-0812">Transmembrane</keyword>
<feature type="region of interest" description="Disordered" evidence="1">
    <location>
        <begin position="306"/>
        <end position="326"/>
    </location>
</feature>
<organism evidence="4">
    <name type="scientific">Ditylum brightwellii</name>
    <dbReference type="NCBI Taxonomy" id="49249"/>
    <lineage>
        <taxon>Eukaryota</taxon>
        <taxon>Sar</taxon>
        <taxon>Stramenopiles</taxon>
        <taxon>Ochrophyta</taxon>
        <taxon>Bacillariophyta</taxon>
        <taxon>Mediophyceae</taxon>
        <taxon>Lithodesmiophycidae</taxon>
        <taxon>Lithodesmiales</taxon>
        <taxon>Lithodesmiaceae</taxon>
        <taxon>Ditylum</taxon>
    </lineage>
</organism>
<evidence type="ECO:0000256" key="3">
    <source>
        <dbReference type="SAM" id="SignalP"/>
    </source>
</evidence>
<keyword evidence="2" id="KW-0472">Membrane</keyword>
<keyword evidence="3" id="KW-0732">Signal</keyword>
<reference evidence="4" key="1">
    <citation type="submission" date="2021-01" db="EMBL/GenBank/DDBJ databases">
        <authorList>
            <person name="Corre E."/>
            <person name="Pelletier E."/>
            <person name="Niang G."/>
            <person name="Scheremetjew M."/>
            <person name="Finn R."/>
            <person name="Kale V."/>
            <person name="Holt S."/>
            <person name="Cochrane G."/>
            <person name="Meng A."/>
            <person name="Brown T."/>
            <person name="Cohen L."/>
        </authorList>
    </citation>
    <scope>NUCLEOTIDE SEQUENCE</scope>
    <source>
        <strain evidence="4">GSO104</strain>
    </source>
</reference>